<keyword evidence="3 8" id="KW-0812">Transmembrane</keyword>
<keyword evidence="5 8" id="KW-0472">Membrane</keyword>
<feature type="transmembrane region" description="Helical" evidence="8">
    <location>
        <begin position="121"/>
        <end position="144"/>
    </location>
</feature>
<feature type="transmembrane region" description="Helical" evidence="8">
    <location>
        <begin position="338"/>
        <end position="357"/>
    </location>
</feature>
<dbReference type="CDD" id="cd17330">
    <property type="entry name" value="MFS_SLC46_TetA_like"/>
    <property type="match status" value="1"/>
</dbReference>
<dbReference type="PANTHER" id="PTHR23504">
    <property type="entry name" value="MAJOR FACILITATOR SUPERFAMILY DOMAIN-CONTAINING PROTEIN 10"/>
    <property type="match status" value="1"/>
</dbReference>
<sequence length="498" mass="55223">MAENTVPLLKREDEDEDEDEEGKIRYHENCPGCDVEKFKKSSNAIPLKHFFFVWIITLCAALPISSLFPFLYFMIRDFHIAKREEDISYYAGYVGSSFMLGRALTSLLWGLVADKYGRKPVIIIGTVTVVIFNTLFGLSVNFWMAVTTRFLLGSLCGILGPMRAYASEICRKEYQALGMSVISTSWGIGLVIGPAVGGFLAQPAEKYPHIFSKESLFGRFPYFLPCLSISVVALIASVISCWLPETLHIHSAGQDDTVAALKGRVYHTNESEEIKILDRGLLATQWSLLKNWPLMSSIIVYCIFQLHDMAYSEIFSLWAVSPKKYGGLSYTTTVVGEVLSITGFSMLLFQLFLYPWAERVLGPIMVSRIGAVLTIPLLSSYPFIARLCGTILSLVLNCASMLKNVLSLSITTGFLVMQNRAVPQEQRGAANGISMTAMSLSKAVGPAAGGALLSWAQRRQNSIFLPGVHMVFFILNIVEFIGLIMTFKPFLALPEDKV</sequence>
<evidence type="ECO:0000256" key="8">
    <source>
        <dbReference type="SAM" id="Phobius"/>
    </source>
</evidence>
<name>A0ABD1PPL6_9LAMI</name>
<feature type="region of interest" description="Disordered" evidence="7">
    <location>
        <begin position="1"/>
        <end position="22"/>
    </location>
</feature>
<evidence type="ECO:0000256" key="1">
    <source>
        <dbReference type="ARBA" id="ARBA00004141"/>
    </source>
</evidence>
<dbReference type="EMBL" id="JBFOLK010000013">
    <property type="protein sequence ID" value="KAL2465852.1"/>
    <property type="molecule type" value="Genomic_DNA"/>
</dbReference>
<feature type="transmembrane region" description="Helical" evidence="8">
    <location>
        <begin position="222"/>
        <end position="243"/>
    </location>
</feature>
<dbReference type="InterPro" id="IPR020846">
    <property type="entry name" value="MFS_dom"/>
</dbReference>
<dbReference type="PANTHER" id="PTHR23504:SF15">
    <property type="entry name" value="MAJOR FACILITATOR SUPERFAMILY (MFS) PROFILE DOMAIN-CONTAINING PROTEIN"/>
    <property type="match status" value="1"/>
</dbReference>
<protein>
    <submittedName>
        <fullName evidence="10">Protein ZINC INDUCED FACILITATOR-LIKE 1</fullName>
    </submittedName>
</protein>
<feature type="transmembrane region" description="Helical" evidence="8">
    <location>
        <begin position="87"/>
        <end position="109"/>
    </location>
</feature>
<comment type="subcellular location">
    <subcellularLocation>
        <location evidence="1">Membrane</location>
        <topology evidence="1">Multi-pass membrane protein</topology>
    </subcellularLocation>
</comment>
<evidence type="ECO:0000313" key="10">
    <source>
        <dbReference type="EMBL" id="KAL2465852.1"/>
    </source>
</evidence>
<evidence type="ECO:0000256" key="4">
    <source>
        <dbReference type="ARBA" id="ARBA00022989"/>
    </source>
</evidence>
<evidence type="ECO:0000259" key="9">
    <source>
        <dbReference type="PROSITE" id="PS50850"/>
    </source>
</evidence>
<evidence type="ECO:0000313" key="11">
    <source>
        <dbReference type="Proteomes" id="UP001604336"/>
    </source>
</evidence>
<evidence type="ECO:0000256" key="7">
    <source>
        <dbReference type="SAM" id="MobiDB-lite"/>
    </source>
</evidence>
<evidence type="ECO:0000256" key="2">
    <source>
        <dbReference type="ARBA" id="ARBA00022448"/>
    </source>
</evidence>
<evidence type="ECO:0000256" key="3">
    <source>
        <dbReference type="ARBA" id="ARBA00022692"/>
    </source>
</evidence>
<comment type="caution">
    <text evidence="10">The sequence shown here is derived from an EMBL/GenBank/DDBJ whole genome shotgun (WGS) entry which is preliminary data.</text>
</comment>
<dbReference type="Pfam" id="PF07690">
    <property type="entry name" value="MFS_1"/>
    <property type="match status" value="1"/>
</dbReference>
<feature type="domain" description="Major facilitator superfamily (MFS) profile" evidence="9">
    <location>
        <begin position="49"/>
        <end position="494"/>
    </location>
</feature>
<keyword evidence="2" id="KW-0813">Transport</keyword>
<feature type="transmembrane region" description="Helical" evidence="8">
    <location>
        <begin position="391"/>
        <end position="417"/>
    </location>
</feature>
<feature type="transmembrane region" description="Helical" evidence="8">
    <location>
        <begin position="369"/>
        <end position="385"/>
    </location>
</feature>
<feature type="transmembrane region" description="Helical" evidence="8">
    <location>
        <begin position="50"/>
        <end position="75"/>
    </location>
</feature>
<keyword evidence="4 8" id="KW-1133">Transmembrane helix</keyword>
<dbReference type="InterPro" id="IPR036259">
    <property type="entry name" value="MFS_trans_sf"/>
</dbReference>
<evidence type="ECO:0000256" key="5">
    <source>
        <dbReference type="ARBA" id="ARBA00023136"/>
    </source>
</evidence>
<feature type="transmembrane region" description="Helical" evidence="8">
    <location>
        <begin position="178"/>
        <end position="202"/>
    </location>
</feature>
<reference evidence="11" key="1">
    <citation type="submission" date="2024-07" db="EMBL/GenBank/DDBJ databases">
        <title>Two chromosome-level genome assemblies of Korean endemic species Abeliophyllum distichum and Forsythia ovata (Oleaceae).</title>
        <authorList>
            <person name="Jang H."/>
        </authorList>
    </citation>
    <scope>NUCLEOTIDE SEQUENCE [LARGE SCALE GENOMIC DNA]</scope>
</reference>
<dbReference type="Proteomes" id="UP001604336">
    <property type="component" value="Unassembled WGS sequence"/>
</dbReference>
<dbReference type="SUPFAM" id="SSF103473">
    <property type="entry name" value="MFS general substrate transporter"/>
    <property type="match status" value="1"/>
</dbReference>
<feature type="transmembrane region" description="Helical" evidence="8">
    <location>
        <begin position="463"/>
        <end position="487"/>
    </location>
</feature>
<dbReference type="PROSITE" id="PS50850">
    <property type="entry name" value="MFS"/>
    <property type="match status" value="1"/>
</dbReference>
<evidence type="ECO:0000256" key="6">
    <source>
        <dbReference type="ARBA" id="ARBA00044504"/>
    </source>
</evidence>
<dbReference type="GO" id="GO:0016020">
    <property type="term" value="C:membrane"/>
    <property type="evidence" value="ECO:0007669"/>
    <property type="project" value="UniProtKB-SubCell"/>
</dbReference>
<dbReference type="Gene3D" id="1.20.1250.20">
    <property type="entry name" value="MFS general substrate transporter like domains"/>
    <property type="match status" value="1"/>
</dbReference>
<dbReference type="AlphaFoldDB" id="A0ABD1PPL6"/>
<dbReference type="InterPro" id="IPR011701">
    <property type="entry name" value="MFS"/>
</dbReference>
<proteinExistence type="inferred from homology"/>
<gene>
    <name evidence="10" type="ORF">Adt_41703</name>
</gene>
<accession>A0ABD1PPL6</accession>
<comment type="similarity">
    <text evidence="6">Belongs to the major facilitator superfamily. Phosphate:H(+) symporter (TC 2.A.1.9) family.</text>
</comment>
<organism evidence="10 11">
    <name type="scientific">Abeliophyllum distichum</name>
    <dbReference type="NCBI Taxonomy" id="126358"/>
    <lineage>
        <taxon>Eukaryota</taxon>
        <taxon>Viridiplantae</taxon>
        <taxon>Streptophyta</taxon>
        <taxon>Embryophyta</taxon>
        <taxon>Tracheophyta</taxon>
        <taxon>Spermatophyta</taxon>
        <taxon>Magnoliopsida</taxon>
        <taxon>eudicotyledons</taxon>
        <taxon>Gunneridae</taxon>
        <taxon>Pentapetalae</taxon>
        <taxon>asterids</taxon>
        <taxon>lamiids</taxon>
        <taxon>Lamiales</taxon>
        <taxon>Oleaceae</taxon>
        <taxon>Forsythieae</taxon>
        <taxon>Abeliophyllum</taxon>
    </lineage>
</organism>
<keyword evidence="11" id="KW-1185">Reference proteome</keyword>